<dbReference type="Pfam" id="PF12728">
    <property type="entry name" value="HTH_17"/>
    <property type="match status" value="1"/>
</dbReference>
<dbReference type="RefSeq" id="WP_318650353.1">
    <property type="nucleotide sequence ID" value="NZ_CP137852.1"/>
</dbReference>
<protein>
    <submittedName>
        <fullName evidence="2">Helix-turn-helix domain-containing protein</fullName>
    </submittedName>
</protein>
<reference evidence="2 3" key="1">
    <citation type="submission" date="2023-11" db="EMBL/GenBank/DDBJ databases">
        <title>Arctic aerobic anoxygenic photoheterotroph Sediminicoccus rosea KRV36 adapts its photosynthesis to long days of polar summer.</title>
        <authorList>
            <person name="Tomasch J."/>
            <person name="Kopejtka K."/>
            <person name="Bily T."/>
            <person name="Gardiner A.T."/>
            <person name="Gardian Z."/>
            <person name="Shivaramu S."/>
            <person name="Koblizek M."/>
            <person name="Engelhardt F."/>
            <person name="Kaftan D."/>
        </authorList>
    </citation>
    <scope>NUCLEOTIDE SEQUENCE [LARGE SCALE GENOMIC DNA]</scope>
    <source>
        <strain evidence="2 3">R-30</strain>
    </source>
</reference>
<dbReference type="InterPro" id="IPR010093">
    <property type="entry name" value="SinI_DNA-bd"/>
</dbReference>
<organism evidence="2 3">
    <name type="scientific">Sediminicoccus rosea</name>
    <dbReference type="NCBI Taxonomy" id="1225128"/>
    <lineage>
        <taxon>Bacteria</taxon>
        <taxon>Pseudomonadati</taxon>
        <taxon>Pseudomonadota</taxon>
        <taxon>Alphaproteobacteria</taxon>
        <taxon>Acetobacterales</taxon>
        <taxon>Roseomonadaceae</taxon>
        <taxon>Sediminicoccus</taxon>
    </lineage>
</organism>
<dbReference type="Proteomes" id="UP001305521">
    <property type="component" value="Chromosome"/>
</dbReference>
<dbReference type="NCBIfam" id="TIGR01764">
    <property type="entry name" value="excise"/>
    <property type="match status" value="1"/>
</dbReference>
<sequence length="94" mass="10445">MTLVLARIVAPQADTRMKLMEMNSAPAPMRNSVLAYRISELGPLIGVGRSTIYRLIGEGRLRAMKIGHRTVVCGESVRRFLAELPAATCRSYQR</sequence>
<keyword evidence="3" id="KW-1185">Reference proteome</keyword>
<evidence type="ECO:0000259" key="1">
    <source>
        <dbReference type="Pfam" id="PF12728"/>
    </source>
</evidence>
<dbReference type="InterPro" id="IPR041657">
    <property type="entry name" value="HTH_17"/>
</dbReference>
<feature type="domain" description="Helix-turn-helix" evidence="1">
    <location>
        <begin position="42"/>
        <end position="83"/>
    </location>
</feature>
<gene>
    <name evidence="2" type="ORF">R9Z33_05785</name>
</gene>
<name>A0ABZ0PLQ8_9PROT</name>
<evidence type="ECO:0000313" key="2">
    <source>
        <dbReference type="EMBL" id="WPB86381.1"/>
    </source>
</evidence>
<accession>A0ABZ0PLQ8</accession>
<dbReference type="EMBL" id="CP137852">
    <property type="protein sequence ID" value="WPB86381.1"/>
    <property type="molecule type" value="Genomic_DNA"/>
</dbReference>
<proteinExistence type="predicted"/>
<evidence type="ECO:0000313" key="3">
    <source>
        <dbReference type="Proteomes" id="UP001305521"/>
    </source>
</evidence>